<evidence type="ECO:0000313" key="3">
    <source>
        <dbReference type="Proteomes" id="UP000322234"/>
    </source>
</evidence>
<evidence type="ECO:0000256" key="1">
    <source>
        <dbReference type="SAM" id="MobiDB-lite"/>
    </source>
</evidence>
<organism evidence="2 3">
    <name type="scientific">Bos mutus</name>
    <name type="common">wild yak</name>
    <dbReference type="NCBI Taxonomy" id="72004"/>
    <lineage>
        <taxon>Eukaryota</taxon>
        <taxon>Metazoa</taxon>
        <taxon>Chordata</taxon>
        <taxon>Craniata</taxon>
        <taxon>Vertebrata</taxon>
        <taxon>Euteleostomi</taxon>
        <taxon>Mammalia</taxon>
        <taxon>Eutheria</taxon>
        <taxon>Laurasiatheria</taxon>
        <taxon>Artiodactyla</taxon>
        <taxon>Ruminantia</taxon>
        <taxon>Pecora</taxon>
        <taxon>Bovidae</taxon>
        <taxon>Bovinae</taxon>
        <taxon>Bos</taxon>
    </lineage>
</organism>
<name>A0A6B0RN45_9CETA</name>
<protein>
    <submittedName>
        <fullName evidence="2">Uncharacterized protein</fullName>
    </submittedName>
</protein>
<sequence>MNARTGAEIKGSERSRGKAALGSRARKGNFLTAPSAPRVPWAPAAWDPWVLPVDPALEFVALNLEAGPAGWAVLSVRYGEFGCPLPAAGAQRKELWAHLNRSSACHFSVVR</sequence>
<keyword evidence="3" id="KW-1185">Reference proteome</keyword>
<feature type="region of interest" description="Disordered" evidence="1">
    <location>
        <begin position="1"/>
        <end position="26"/>
    </location>
</feature>
<dbReference type="AlphaFoldDB" id="A0A6B0RN45"/>
<evidence type="ECO:0000313" key="2">
    <source>
        <dbReference type="EMBL" id="MXQ89316.1"/>
    </source>
</evidence>
<reference evidence="2" key="1">
    <citation type="submission" date="2019-10" db="EMBL/GenBank/DDBJ databases">
        <title>The sequence and de novo assembly of the wild yak genome.</title>
        <authorList>
            <person name="Liu Y."/>
        </authorList>
    </citation>
    <scope>NUCLEOTIDE SEQUENCE [LARGE SCALE GENOMIC DNA]</scope>
    <source>
        <strain evidence="2">WY2019</strain>
    </source>
</reference>
<proteinExistence type="predicted"/>
<dbReference type="EMBL" id="VBQZ03000054">
    <property type="protein sequence ID" value="MXQ89316.1"/>
    <property type="molecule type" value="Genomic_DNA"/>
</dbReference>
<comment type="caution">
    <text evidence="2">The sequence shown here is derived from an EMBL/GenBank/DDBJ whole genome shotgun (WGS) entry which is preliminary data.</text>
</comment>
<accession>A0A6B0RN45</accession>
<dbReference type="Proteomes" id="UP000322234">
    <property type="component" value="Unassembled WGS sequence"/>
</dbReference>
<gene>
    <name evidence="2" type="ORF">E5288_WYG015853</name>
</gene>